<dbReference type="InterPro" id="IPR011990">
    <property type="entry name" value="TPR-like_helical_dom_sf"/>
</dbReference>
<dbReference type="Gene3D" id="1.25.40.10">
    <property type="entry name" value="Tetratricopeptide repeat domain"/>
    <property type="match status" value="1"/>
</dbReference>
<comment type="caution">
    <text evidence="1">The sequence shown here is derived from an EMBL/GenBank/DDBJ whole genome shotgun (WGS) entry which is preliminary data.</text>
</comment>
<proteinExistence type="predicted"/>
<protein>
    <submittedName>
        <fullName evidence="1">Type VI secretion system accessory protein TagJ</fullName>
    </submittedName>
</protein>
<evidence type="ECO:0000313" key="2">
    <source>
        <dbReference type="Proteomes" id="UP001606300"/>
    </source>
</evidence>
<accession>A0ABW7EK22</accession>
<evidence type="ECO:0000313" key="1">
    <source>
        <dbReference type="EMBL" id="MFG6413073.1"/>
    </source>
</evidence>
<reference evidence="1 2" key="1">
    <citation type="submission" date="2024-09" db="EMBL/GenBank/DDBJ databases">
        <title>Novel species of the genus Pelomonas and Roseateles isolated from streams.</title>
        <authorList>
            <person name="Lu H."/>
        </authorList>
    </citation>
    <scope>NUCLEOTIDE SEQUENCE [LARGE SCALE GENOMIC DNA]</scope>
    <source>
        <strain evidence="1 2">DC23W</strain>
    </source>
</reference>
<dbReference type="PIRSF" id="PIRSF029288">
    <property type="entry name" value="SciE_ImpE"/>
    <property type="match status" value="1"/>
</dbReference>
<dbReference type="Pfam" id="PF14559">
    <property type="entry name" value="TPR_19"/>
    <property type="match status" value="1"/>
</dbReference>
<dbReference type="EMBL" id="JBIGHY010000001">
    <property type="protein sequence ID" value="MFG6413073.1"/>
    <property type="molecule type" value="Genomic_DNA"/>
</dbReference>
<dbReference type="RefSeq" id="WP_394469152.1">
    <property type="nucleotide sequence ID" value="NZ_JBIGHY010000001.1"/>
</dbReference>
<keyword evidence="2" id="KW-1185">Reference proteome</keyword>
<name>A0ABW7EK22_9BURK</name>
<sequence>MASDLTSQQAAEEAVRAGDPRAALVKLTEAVRAKPADAKLRTFMAQLLSVLGQWERAHTQLNVVAEMDKLAIPMRETVGHAIRCELLRAQVFAGKRTPVVFGQPEAWVAQLIESLKQQGEGNDALAADLATKAFDNAPTSSGTLDGQRFEWLADADSRLGPVLEVCLNGHYTWVPFQHLAKIHFDAPEDLRDCVWMPAQLSFTNGGNSVALVPTRYVGSDKSDDGLINLARKTEWAPLPGEERYAGLGQRVLASDAGDHDLMAIREIIFDVAEAAPAPEAP</sequence>
<dbReference type="Pfam" id="PF07024">
    <property type="entry name" value="ImpE"/>
    <property type="match status" value="1"/>
</dbReference>
<gene>
    <name evidence="1" type="ORF">ACG02S_04090</name>
</gene>
<dbReference type="InterPro" id="IPR009211">
    <property type="entry name" value="TagJ"/>
</dbReference>
<dbReference type="Proteomes" id="UP001606300">
    <property type="component" value="Unassembled WGS sequence"/>
</dbReference>
<organism evidence="1 2">
    <name type="scientific">Pelomonas dachongensis</name>
    <dbReference type="NCBI Taxonomy" id="3299029"/>
    <lineage>
        <taxon>Bacteria</taxon>
        <taxon>Pseudomonadati</taxon>
        <taxon>Pseudomonadota</taxon>
        <taxon>Betaproteobacteria</taxon>
        <taxon>Burkholderiales</taxon>
        <taxon>Sphaerotilaceae</taxon>
        <taxon>Roseateles</taxon>
    </lineage>
</organism>
<dbReference type="SUPFAM" id="SSF144059">
    <property type="entry name" value="ImpE-like"/>
    <property type="match status" value="1"/>
</dbReference>